<keyword evidence="6" id="KW-1185">Reference proteome</keyword>
<comment type="caution">
    <text evidence="5">The sequence shown here is derived from an EMBL/GenBank/DDBJ whole genome shotgun (WGS) entry which is preliminary data.</text>
</comment>
<protein>
    <recommendedName>
        <fullName evidence="4">C3H1-type domain-containing protein</fullName>
    </recommendedName>
</protein>
<dbReference type="STRING" id="35608.A0A2U1NC90"/>
<proteinExistence type="predicted"/>
<evidence type="ECO:0000313" key="5">
    <source>
        <dbReference type="EMBL" id="PWA71108.1"/>
    </source>
</evidence>
<dbReference type="InterPro" id="IPR044715">
    <property type="entry name" value="WDR86-like"/>
</dbReference>
<evidence type="ECO:0000313" key="6">
    <source>
        <dbReference type="Proteomes" id="UP000245207"/>
    </source>
</evidence>
<feature type="zinc finger region" description="C3H1-type" evidence="2">
    <location>
        <begin position="54"/>
        <end position="80"/>
    </location>
</feature>
<evidence type="ECO:0000256" key="3">
    <source>
        <dbReference type="SAM" id="MobiDB-lite"/>
    </source>
</evidence>
<dbReference type="InterPro" id="IPR001680">
    <property type="entry name" value="WD40_rpt"/>
</dbReference>
<feature type="compositionally biased region" description="Polar residues" evidence="3">
    <location>
        <begin position="93"/>
        <end position="103"/>
    </location>
</feature>
<keyword evidence="2" id="KW-0863">Zinc-finger</keyword>
<sequence length="577" mass="63932">MATIAAKRCSVKTDGSVFKRLGCGSQNNIARNQVKEVFNRLGCENQQNISRSYPAQPVLCKYWLEGRCVRNPCRFLHPDLPKPGTIKSKHSWKNPNTFKSRNSPPIEKPPLKVLKNKENLQHNQIATKTLQKVLAGNLNVSQSKSTDMTKVCTKVVNSEIIDQSKTIEKMVNCTNDEKCENLQSWFCGSGLSVLAQLEGHAKCDNVLNFDDECGTLVKEGSWMFAGLRDEIKAWNFETQTEVIIRGNGGQVNAITMSDDTLFAGMEDGTILSWKSSSKTSFCEEPTFLKGHTGSVLSLVVGAGMLFSSSSDHSIRVWSLDSLECRHVLNGHTGDVTAVICWDRYLFSGSLDKTIKVWGASENGNIEQVYKHDVDNGVLAFCGMHDAENKPMLLCSCKDSGVHIYDLPSFVERGRIFLRRDIQAIQVGPEGLFFTGDAAGVVTVWKPNGEPDPQVMEFLDSRFEMISASCLQLASNLISSSLNIFRASVCCLSIFSRISNVLAAETCQELCLMLSHWLQIPHIINDDYICKSTDLIKIVYLMSNTPVAIQISILTLGFSFGCCVPTMHLESQGNLVKH</sequence>
<feature type="repeat" description="WD" evidence="1">
    <location>
        <begin position="288"/>
        <end position="327"/>
    </location>
</feature>
<feature type="region of interest" description="Disordered" evidence="3">
    <location>
        <begin position="86"/>
        <end position="109"/>
    </location>
</feature>
<dbReference type="PANTHER" id="PTHR44489">
    <property type="match status" value="1"/>
</dbReference>
<feature type="domain" description="C3H1-type" evidence="4">
    <location>
        <begin position="54"/>
        <end position="80"/>
    </location>
</feature>
<keyword evidence="2" id="KW-0862">Zinc</keyword>
<evidence type="ECO:0000259" key="4">
    <source>
        <dbReference type="PROSITE" id="PS50103"/>
    </source>
</evidence>
<dbReference type="SMART" id="SM00320">
    <property type="entry name" value="WD40"/>
    <property type="match status" value="5"/>
</dbReference>
<evidence type="ECO:0000256" key="1">
    <source>
        <dbReference type="PROSITE-ProRule" id="PRU00221"/>
    </source>
</evidence>
<dbReference type="Pfam" id="PF00400">
    <property type="entry name" value="WD40"/>
    <property type="match status" value="2"/>
</dbReference>
<name>A0A2U1NC90_ARTAN</name>
<dbReference type="PROSITE" id="PS50294">
    <property type="entry name" value="WD_REPEATS_REGION"/>
    <property type="match status" value="1"/>
</dbReference>
<dbReference type="InterPro" id="IPR036322">
    <property type="entry name" value="WD40_repeat_dom_sf"/>
</dbReference>
<dbReference type="PROSITE" id="PS50082">
    <property type="entry name" value="WD_REPEATS_2"/>
    <property type="match status" value="2"/>
</dbReference>
<accession>A0A2U1NC90</accession>
<reference evidence="5 6" key="1">
    <citation type="journal article" date="2018" name="Mol. Plant">
        <title>The genome of Artemisia annua provides insight into the evolution of Asteraceae family and artemisinin biosynthesis.</title>
        <authorList>
            <person name="Shen Q."/>
            <person name="Zhang L."/>
            <person name="Liao Z."/>
            <person name="Wang S."/>
            <person name="Yan T."/>
            <person name="Shi P."/>
            <person name="Liu M."/>
            <person name="Fu X."/>
            <person name="Pan Q."/>
            <person name="Wang Y."/>
            <person name="Lv Z."/>
            <person name="Lu X."/>
            <person name="Zhang F."/>
            <person name="Jiang W."/>
            <person name="Ma Y."/>
            <person name="Chen M."/>
            <person name="Hao X."/>
            <person name="Li L."/>
            <person name="Tang Y."/>
            <person name="Lv G."/>
            <person name="Zhou Y."/>
            <person name="Sun X."/>
            <person name="Brodelius P.E."/>
            <person name="Rose J.K.C."/>
            <person name="Tang K."/>
        </authorList>
    </citation>
    <scope>NUCLEOTIDE SEQUENCE [LARGE SCALE GENOMIC DNA]</scope>
    <source>
        <strain evidence="6">cv. Huhao1</strain>
        <tissue evidence="5">Leaf</tissue>
    </source>
</reference>
<evidence type="ECO:0000256" key="2">
    <source>
        <dbReference type="PROSITE-ProRule" id="PRU00723"/>
    </source>
</evidence>
<dbReference type="Proteomes" id="UP000245207">
    <property type="component" value="Unassembled WGS sequence"/>
</dbReference>
<organism evidence="5 6">
    <name type="scientific">Artemisia annua</name>
    <name type="common">Sweet wormwood</name>
    <dbReference type="NCBI Taxonomy" id="35608"/>
    <lineage>
        <taxon>Eukaryota</taxon>
        <taxon>Viridiplantae</taxon>
        <taxon>Streptophyta</taxon>
        <taxon>Embryophyta</taxon>
        <taxon>Tracheophyta</taxon>
        <taxon>Spermatophyta</taxon>
        <taxon>Magnoliopsida</taxon>
        <taxon>eudicotyledons</taxon>
        <taxon>Gunneridae</taxon>
        <taxon>Pentapetalae</taxon>
        <taxon>asterids</taxon>
        <taxon>campanulids</taxon>
        <taxon>Asterales</taxon>
        <taxon>Asteraceae</taxon>
        <taxon>Asteroideae</taxon>
        <taxon>Anthemideae</taxon>
        <taxon>Artemisiinae</taxon>
        <taxon>Artemisia</taxon>
    </lineage>
</organism>
<gene>
    <name evidence="5" type="ORF">CTI12_AA265120</name>
</gene>
<dbReference type="InterPro" id="IPR015943">
    <property type="entry name" value="WD40/YVTN_repeat-like_dom_sf"/>
</dbReference>
<dbReference type="SUPFAM" id="SSF50978">
    <property type="entry name" value="WD40 repeat-like"/>
    <property type="match status" value="1"/>
</dbReference>
<dbReference type="PANTHER" id="PTHR44489:SF16">
    <property type="entry name" value="ANAPHASE-PROMOTING COMPLEX SUBUNIT 4 WD40 DOMAIN-CONTAINING PROTEIN"/>
    <property type="match status" value="1"/>
</dbReference>
<keyword evidence="2" id="KW-0479">Metal-binding</keyword>
<keyword evidence="1" id="KW-0853">WD repeat</keyword>
<dbReference type="Gene3D" id="2.130.10.10">
    <property type="entry name" value="YVTN repeat-like/Quinoprotein amine dehydrogenase"/>
    <property type="match status" value="1"/>
</dbReference>
<feature type="repeat" description="WD" evidence="1">
    <location>
        <begin position="328"/>
        <end position="367"/>
    </location>
</feature>
<dbReference type="GO" id="GO:0008270">
    <property type="term" value="F:zinc ion binding"/>
    <property type="evidence" value="ECO:0007669"/>
    <property type="project" value="UniProtKB-KW"/>
</dbReference>
<dbReference type="InterPro" id="IPR000571">
    <property type="entry name" value="Znf_CCCH"/>
</dbReference>
<dbReference type="PROSITE" id="PS50103">
    <property type="entry name" value="ZF_C3H1"/>
    <property type="match status" value="1"/>
</dbReference>
<dbReference type="EMBL" id="PKPP01003135">
    <property type="protein sequence ID" value="PWA71108.1"/>
    <property type="molecule type" value="Genomic_DNA"/>
</dbReference>
<dbReference type="AlphaFoldDB" id="A0A2U1NC90"/>
<dbReference type="OrthoDB" id="59941at2759"/>